<name>A0A1Z1MGG3_9FLOR</name>
<dbReference type="InterPro" id="IPR020069">
    <property type="entry name" value="Ribosomal_bL9_C"/>
</dbReference>
<accession>A0A1Z1MGG3</accession>
<dbReference type="GO" id="GO:0005840">
    <property type="term" value="C:ribosome"/>
    <property type="evidence" value="ECO:0007669"/>
    <property type="project" value="UniProtKB-KW"/>
</dbReference>
<dbReference type="Pfam" id="PF01281">
    <property type="entry name" value="Ribosomal_L9_N"/>
    <property type="match status" value="1"/>
</dbReference>
<organism evidence="9">
    <name type="scientific">Herposiphonia versicolor</name>
    <dbReference type="NCBI Taxonomy" id="2007163"/>
    <lineage>
        <taxon>Eukaryota</taxon>
        <taxon>Rhodophyta</taxon>
        <taxon>Florideophyceae</taxon>
        <taxon>Rhodymeniophycidae</taxon>
        <taxon>Ceramiales</taxon>
        <taxon>Rhodomelaceae</taxon>
        <taxon>Herposiphonieae</taxon>
        <taxon>Herposiphonia</taxon>
    </lineage>
</organism>
<evidence type="ECO:0000256" key="6">
    <source>
        <dbReference type="HAMAP-Rule" id="MF_00503"/>
    </source>
</evidence>
<dbReference type="AlphaFoldDB" id="A0A1Z1MGG3"/>
<keyword evidence="5 6" id="KW-0687">Ribonucleoprotein</keyword>
<comment type="function">
    <text evidence="6">Binds to the 23S rRNA.</text>
</comment>
<evidence type="ECO:0000256" key="1">
    <source>
        <dbReference type="ARBA" id="ARBA00010605"/>
    </source>
</evidence>
<keyword evidence="3 6" id="KW-0694">RNA-binding</keyword>
<dbReference type="GO" id="GO:0009507">
    <property type="term" value="C:chloroplast"/>
    <property type="evidence" value="ECO:0007669"/>
    <property type="project" value="UniProtKB-SubCell"/>
</dbReference>
<keyword evidence="4 6" id="KW-0689">Ribosomal protein</keyword>
<dbReference type="NCBIfam" id="TIGR00158">
    <property type="entry name" value="L9"/>
    <property type="match status" value="1"/>
</dbReference>
<comment type="similarity">
    <text evidence="1 6">Belongs to the bacterial ribosomal protein bL9 family.</text>
</comment>
<dbReference type="GO" id="GO:0019843">
    <property type="term" value="F:rRNA binding"/>
    <property type="evidence" value="ECO:0007669"/>
    <property type="project" value="UniProtKB-UniRule"/>
</dbReference>
<dbReference type="SUPFAM" id="SSF55658">
    <property type="entry name" value="L9 N-domain-like"/>
    <property type="match status" value="1"/>
</dbReference>
<feature type="domain" description="Large ribosomal subunit protein bL9 C-terminal" evidence="8">
    <location>
        <begin position="70"/>
        <end position="150"/>
    </location>
</feature>
<evidence type="ECO:0000256" key="5">
    <source>
        <dbReference type="ARBA" id="ARBA00023274"/>
    </source>
</evidence>
<dbReference type="GeneID" id="33357967"/>
<dbReference type="InterPro" id="IPR000244">
    <property type="entry name" value="Ribosomal_bL9"/>
</dbReference>
<evidence type="ECO:0000256" key="3">
    <source>
        <dbReference type="ARBA" id="ARBA00022884"/>
    </source>
</evidence>
<keyword evidence="9" id="KW-0934">Plastid</keyword>
<dbReference type="Pfam" id="PF03948">
    <property type="entry name" value="Ribosomal_L9_C"/>
    <property type="match status" value="1"/>
</dbReference>
<dbReference type="PANTHER" id="PTHR21368">
    <property type="entry name" value="50S RIBOSOMAL PROTEIN L9"/>
    <property type="match status" value="1"/>
</dbReference>
<reference evidence="9" key="1">
    <citation type="journal article" date="2017" name="J. Phycol.">
        <title>Analysis of chloroplast genomes and a supermatrix inform reclassification of the Rhodomelaceae (Rhodophyta).</title>
        <authorList>
            <person name="Diaz-Tapia P."/>
            <person name="Maggs C.A."/>
            <person name="West J.A."/>
            <person name="Verbruggen H."/>
        </authorList>
    </citation>
    <scope>NUCLEOTIDE SEQUENCE</scope>
    <source>
        <strain evidence="9">PD852</strain>
    </source>
</reference>
<geneLocation type="chloroplast" evidence="9"/>
<evidence type="ECO:0000256" key="4">
    <source>
        <dbReference type="ARBA" id="ARBA00022980"/>
    </source>
</evidence>
<dbReference type="EMBL" id="MF101434">
    <property type="protein sequence ID" value="ARW64851.1"/>
    <property type="molecule type" value="Genomic_DNA"/>
</dbReference>
<dbReference type="HAMAP" id="MF_00503">
    <property type="entry name" value="Ribosomal_bL9"/>
    <property type="match status" value="1"/>
</dbReference>
<proteinExistence type="inferred from homology"/>
<sequence length="154" mass="17972">MKKRIEVILLQDKIKKAKKGSIISVTRGYAFNYLIPNNIAEIATKKKIKHINKIENIFKDQEKAHEVKIQLLKKNIEKVRVISIHKKKGENNSIFGNITEREITKWITTYTKLIIQRIKIKDLNIKMIGKGEIEIEINQKIDVRLPIHIVPTNI</sequence>
<comment type="subcellular location">
    <subcellularLocation>
        <location evidence="6">Plastid</location>
        <location evidence="6">Chloroplast</location>
    </subcellularLocation>
</comment>
<feature type="domain" description="Ribosomal protein L9" evidence="7">
    <location>
        <begin position="5"/>
        <end position="51"/>
    </location>
</feature>
<dbReference type="GO" id="GO:1990904">
    <property type="term" value="C:ribonucleoprotein complex"/>
    <property type="evidence" value="ECO:0007669"/>
    <property type="project" value="UniProtKB-KW"/>
</dbReference>
<keyword evidence="9" id="KW-0150">Chloroplast</keyword>
<dbReference type="InterPro" id="IPR009027">
    <property type="entry name" value="Ribosomal_bL9/RNase_H1_N"/>
</dbReference>
<dbReference type="Gene3D" id="3.10.430.100">
    <property type="entry name" value="Ribosomal protein L9, C-terminal domain"/>
    <property type="match status" value="1"/>
</dbReference>
<dbReference type="InterPro" id="IPR020070">
    <property type="entry name" value="Ribosomal_bL9_N"/>
</dbReference>
<dbReference type="InterPro" id="IPR020594">
    <property type="entry name" value="Ribosomal_bL9_bac/chp"/>
</dbReference>
<evidence type="ECO:0000313" key="9">
    <source>
        <dbReference type="EMBL" id="ARW64851.1"/>
    </source>
</evidence>
<dbReference type="InterPro" id="IPR036935">
    <property type="entry name" value="Ribosomal_bL9_N_sf"/>
</dbReference>
<dbReference type="RefSeq" id="YP_009395871.1">
    <property type="nucleotide sequence ID" value="NC_035279.1"/>
</dbReference>
<gene>
    <name evidence="6 9" type="primary">rpl9</name>
</gene>
<evidence type="ECO:0000259" key="8">
    <source>
        <dbReference type="Pfam" id="PF03948"/>
    </source>
</evidence>
<protein>
    <recommendedName>
        <fullName evidence="6">Large ribosomal subunit protein bL9c</fullName>
    </recommendedName>
</protein>
<dbReference type="Gene3D" id="3.40.5.10">
    <property type="entry name" value="Ribosomal protein L9, N-terminal domain"/>
    <property type="match status" value="1"/>
</dbReference>
<dbReference type="InterPro" id="IPR036791">
    <property type="entry name" value="Ribosomal_bL9_C_sf"/>
</dbReference>
<evidence type="ECO:0000256" key="2">
    <source>
        <dbReference type="ARBA" id="ARBA00022730"/>
    </source>
</evidence>
<dbReference type="GO" id="GO:0006412">
    <property type="term" value="P:translation"/>
    <property type="evidence" value="ECO:0007669"/>
    <property type="project" value="UniProtKB-UniRule"/>
</dbReference>
<evidence type="ECO:0000259" key="7">
    <source>
        <dbReference type="Pfam" id="PF01281"/>
    </source>
</evidence>
<dbReference type="SUPFAM" id="SSF55653">
    <property type="entry name" value="Ribosomal protein L9 C-domain"/>
    <property type="match status" value="1"/>
</dbReference>
<keyword evidence="2 6" id="KW-0699">rRNA-binding</keyword>
<dbReference type="GO" id="GO:0003735">
    <property type="term" value="F:structural constituent of ribosome"/>
    <property type="evidence" value="ECO:0007669"/>
    <property type="project" value="InterPro"/>
</dbReference>